<dbReference type="GO" id="GO:0005829">
    <property type="term" value="C:cytosol"/>
    <property type="evidence" value="ECO:0007669"/>
    <property type="project" value="TreeGrafter"/>
</dbReference>
<dbReference type="OrthoDB" id="10261753at2759"/>
<feature type="region of interest" description="Disordered" evidence="1">
    <location>
        <begin position="319"/>
        <end position="369"/>
    </location>
</feature>
<dbReference type="GO" id="GO:0051721">
    <property type="term" value="F:protein phosphatase 2A binding"/>
    <property type="evidence" value="ECO:0007669"/>
    <property type="project" value="TreeGrafter"/>
</dbReference>
<dbReference type="PANTHER" id="PTHR10933">
    <property type="entry name" value="IMMUNOGLOBULIN-BINDING PROTEIN 1"/>
    <property type="match status" value="1"/>
</dbReference>
<dbReference type="InterPro" id="IPR007304">
    <property type="entry name" value="TAP46-like"/>
</dbReference>
<accession>A0A2C5X5G6</accession>
<reference evidence="2 3" key="1">
    <citation type="journal article" date="2013" name="Fungal Biol.">
        <title>Analysis of microsatellite markers in the genome of the plant pathogen Ceratocystis fimbriata.</title>
        <authorList>
            <person name="Simpson M.C."/>
            <person name="Wilken P.M."/>
            <person name="Coetzee M.P."/>
            <person name="Wingfield M.J."/>
            <person name="Wingfield B.D."/>
        </authorList>
    </citation>
    <scope>NUCLEOTIDE SEQUENCE [LARGE SCALE GENOMIC DNA]</scope>
    <source>
        <strain evidence="2 3">CBS 114723</strain>
    </source>
</reference>
<protein>
    <submittedName>
        <fullName evidence="2">Uncharacterized protein C63.05</fullName>
    </submittedName>
</protein>
<dbReference type="Pfam" id="PF04177">
    <property type="entry name" value="TAP42"/>
    <property type="match status" value="1"/>
</dbReference>
<evidence type="ECO:0000313" key="2">
    <source>
        <dbReference type="EMBL" id="PHH55048.1"/>
    </source>
</evidence>
<reference evidence="2 3" key="2">
    <citation type="journal article" date="2013" name="IMA Fungus">
        <title>IMA Genome-F 1: Ceratocystis fimbriata: Draft nuclear genome sequence for the plant pathogen, Ceratocystis fimbriata.</title>
        <authorList>
            <person name="Wilken P.M."/>
            <person name="Steenkamp E.T."/>
            <person name="Wingfield M.J."/>
            <person name="de Beer Z.W."/>
            <person name="Wingfield B.D."/>
        </authorList>
    </citation>
    <scope>NUCLEOTIDE SEQUENCE [LARGE SCALE GENOMIC DNA]</scope>
    <source>
        <strain evidence="2 3">CBS 114723</strain>
    </source>
</reference>
<evidence type="ECO:0000313" key="3">
    <source>
        <dbReference type="Proteomes" id="UP000222788"/>
    </source>
</evidence>
<dbReference type="Proteomes" id="UP000222788">
    <property type="component" value="Unassembled WGS sequence"/>
</dbReference>
<dbReference type="AlphaFoldDB" id="A0A2C5X5G6"/>
<dbReference type="EMBL" id="APWK03000016">
    <property type="protein sequence ID" value="PHH55048.1"/>
    <property type="molecule type" value="Genomic_DNA"/>
</dbReference>
<dbReference type="GO" id="GO:0009966">
    <property type="term" value="P:regulation of signal transduction"/>
    <property type="evidence" value="ECO:0007669"/>
    <property type="project" value="InterPro"/>
</dbReference>
<dbReference type="Gene3D" id="1.25.40.540">
    <property type="entry name" value="TAP42-like family"/>
    <property type="match status" value="1"/>
</dbReference>
<gene>
    <name evidence="2" type="primary">SPCC63.05</name>
    <name evidence="2" type="ORF">CFIMG_007584RA00001</name>
</gene>
<sequence>MATSPETESHSLKTLFANAEERKLSIASLQYNTPEWTAAYTEALQGFTECLRLSRDMALFSSNETIDDLATADLPFLSIQYHLAEITLKTAFTTPEARVGVVRKARDEFEAFLTQMDHYDLLGVQYAEQYLRFLDDRDKFSAIDARDPAARRDAKMASFAAEKQIRQRLATLRANPRYIENGGDEDLVRETYLANLELQIHDALQQIDSVNRELDILAQAPPRPPQPQSSGPLMADGGDPRSRRTASGKPETDYSERLDAPLSRNPGGPLLSKAGKPLQPFTLVGNRQDLKKGVFRPGHNLPTMSIDEYLEEEKRRGNIIEGGGAASMVKPEPDEDNEEKADAETMKARKWDDYKDDNPRGAGNTVNRG</sequence>
<proteinExistence type="predicted"/>
<keyword evidence="3" id="KW-1185">Reference proteome</keyword>
<dbReference type="GO" id="GO:0035303">
    <property type="term" value="P:regulation of dephosphorylation"/>
    <property type="evidence" value="ECO:0007669"/>
    <property type="project" value="TreeGrafter"/>
</dbReference>
<feature type="region of interest" description="Disordered" evidence="1">
    <location>
        <begin position="219"/>
        <end position="280"/>
    </location>
</feature>
<organism evidence="2 3">
    <name type="scientific">Ceratocystis fimbriata CBS 114723</name>
    <dbReference type="NCBI Taxonomy" id="1035309"/>
    <lineage>
        <taxon>Eukaryota</taxon>
        <taxon>Fungi</taxon>
        <taxon>Dikarya</taxon>
        <taxon>Ascomycota</taxon>
        <taxon>Pezizomycotina</taxon>
        <taxon>Sordariomycetes</taxon>
        <taxon>Hypocreomycetidae</taxon>
        <taxon>Microascales</taxon>
        <taxon>Ceratocystidaceae</taxon>
        <taxon>Ceratocystis</taxon>
    </lineage>
</organism>
<feature type="compositionally biased region" description="Basic and acidic residues" evidence="1">
    <location>
        <begin position="340"/>
        <end position="359"/>
    </location>
</feature>
<dbReference type="STRING" id="1035309.A0A2C5X5G6"/>
<dbReference type="PANTHER" id="PTHR10933:SF9">
    <property type="entry name" value="IMMUNOGLOBULIN-BINDING PROTEIN 1"/>
    <property type="match status" value="1"/>
</dbReference>
<name>A0A2C5X5G6_9PEZI</name>
<comment type="caution">
    <text evidence="2">The sequence shown here is derived from an EMBL/GenBank/DDBJ whole genome shotgun (WGS) entry which is preliminary data.</text>
</comment>
<evidence type="ECO:0000256" key="1">
    <source>
        <dbReference type="SAM" id="MobiDB-lite"/>
    </source>
</evidence>
<dbReference type="InterPro" id="IPR038511">
    <property type="entry name" value="TAP42/TAP46-like_sf"/>
</dbReference>
<feature type="compositionally biased region" description="Basic and acidic residues" evidence="1">
    <location>
        <begin position="250"/>
        <end position="259"/>
    </location>
</feature>